<proteinExistence type="predicted"/>
<dbReference type="Pfam" id="PF10601">
    <property type="entry name" value="zf-LITAF-like"/>
    <property type="match status" value="1"/>
</dbReference>
<evidence type="ECO:0000313" key="3">
    <source>
        <dbReference type="EMBL" id="ORE02260.1"/>
    </source>
</evidence>
<dbReference type="Proteomes" id="UP000242414">
    <property type="component" value="Unassembled WGS sequence"/>
</dbReference>
<dbReference type="EMBL" id="KV922062">
    <property type="protein sequence ID" value="ORE02260.1"/>
    <property type="molecule type" value="Genomic_DNA"/>
</dbReference>
<organism evidence="3">
    <name type="scientific">Rhizopus microsporus var. microsporus</name>
    <dbReference type="NCBI Taxonomy" id="86635"/>
    <lineage>
        <taxon>Eukaryota</taxon>
        <taxon>Fungi</taxon>
        <taxon>Fungi incertae sedis</taxon>
        <taxon>Mucoromycota</taxon>
        <taxon>Mucoromycotina</taxon>
        <taxon>Mucoromycetes</taxon>
        <taxon>Mucorales</taxon>
        <taxon>Mucorineae</taxon>
        <taxon>Rhizopodaceae</taxon>
        <taxon>Rhizopus</taxon>
    </lineage>
</organism>
<dbReference type="OrthoDB" id="5599753at2759"/>
<feature type="transmembrane region" description="Helical" evidence="1">
    <location>
        <begin position="105"/>
        <end position="127"/>
    </location>
</feature>
<dbReference type="AlphaFoldDB" id="A0A1X0QR74"/>
<name>A0A1X0QR74_RHIZD</name>
<keyword evidence="1" id="KW-0472">Membrane</keyword>
<dbReference type="InterPro" id="IPR006629">
    <property type="entry name" value="LITAF"/>
</dbReference>
<protein>
    <recommendedName>
        <fullName evidence="2">LITAF domain-containing protein</fullName>
    </recommendedName>
</protein>
<keyword evidence="1" id="KW-1133">Transmembrane helix</keyword>
<reference evidence="3" key="1">
    <citation type="journal article" date="2016" name="Proc. Natl. Acad. Sci. U.S.A.">
        <title>Lipid metabolic changes in an early divergent fungus govern the establishment of a mutualistic symbiosis with endobacteria.</title>
        <authorList>
            <person name="Lastovetsky O.A."/>
            <person name="Gaspar M.L."/>
            <person name="Mondo S.J."/>
            <person name="LaButti K.M."/>
            <person name="Sandor L."/>
            <person name="Grigoriev I.V."/>
            <person name="Henry S.A."/>
            <person name="Pawlowska T.E."/>
        </authorList>
    </citation>
    <scope>NUCLEOTIDE SEQUENCE [LARGE SCALE GENOMIC DNA]</scope>
    <source>
        <strain evidence="3">ATCC 52814</strain>
    </source>
</reference>
<sequence length="149" mass="17792">MSTADEDYFAIDSNRIPKNNKALPSDLMTPFSTSSEDQTRSLYSRRRFIPNRWTTPSIKSIRTAKLKRMRLLIKQPHLPEFETQTFCENCEKYVQTRVRYRNGSLVWLLFFMLLLCTVILCWVPFYVKYFKGKCGTLLSWLWKKDWDAL</sequence>
<dbReference type="VEuPathDB" id="FungiDB:BCV72DRAFT_309297"/>
<evidence type="ECO:0000259" key="2">
    <source>
        <dbReference type="SMART" id="SM00714"/>
    </source>
</evidence>
<accession>A0A1X0QR74</accession>
<keyword evidence="1" id="KW-0812">Transmembrane</keyword>
<feature type="domain" description="LITAF" evidence="2">
    <location>
        <begin position="82"/>
        <end position="143"/>
    </location>
</feature>
<dbReference type="SMART" id="SM00714">
    <property type="entry name" value="LITAF"/>
    <property type="match status" value="1"/>
</dbReference>
<evidence type="ECO:0000256" key="1">
    <source>
        <dbReference type="SAM" id="Phobius"/>
    </source>
</evidence>
<gene>
    <name evidence="3" type="ORF">BCV72DRAFT_309297</name>
</gene>